<dbReference type="Proteomes" id="UP000004835">
    <property type="component" value="Unassembled WGS sequence"/>
</dbReference>
<evidence type="ECO:0000313" key="2">
    <source>
        <dbReference type="EMBL" id="EGC69334.1"/>
    </source>
</evidence>
<keyword evidence="1" id="KW-1133">Transmembrane helix</keyword>
<feature type="transmembrane region" description="Helical" evidence="1">
    <location>
        <begin position="39"/>
        <end position="62"/>
    </location>
</feature>
<evidence type="ECO:0000256" key="1">
    <source>
        <dbReference type="SAM" id="Phobius"/>
    </source>
</evidence>
<protein>
    <submittedName>
        <fullName evidence="2">Uncharacterized protein</fullName>
    </submittedName>
</protein>
<dbReference type="HOGENOM" id="CLU_196623_0_0_9"/>
<proteinExistence type="predicted"/>
<gene>
    <name evidence="2" type="ORF">HMPREF9087_1949</name>
</gene>
<name>F0EKP3_ENTCA</name>
<organism evidence="2 3">
    <name type="scientific">Enterococcus casseliflavus ATCC 12755</name>
    <dbReference type="NCBI Taxonomy" id="888066"/>
    <lineage>
        <taxon>Bacteria</taxon>
        <taxon>Bacillati</taxon>
        <taxon>Bacillota</taxon>
        <taxon>Bacilli</taxon>
        <taxon>Lactobacillales</taxon>
        <taxon>Enterococcaceae</taxon>
        <taxon>Enterococcus</taxon>
    </lineage>
</organism>
<evidence type="ECO:0000313" key="3">
    <source>
        <dbReference type="Proteomes" id="UP000004835"/>
    </source>
</evidence>
<sequence>MNWLTFVVQPLTLLFFLTVFSLVYLMPESLVPKPKMKKWALTVSLIFLSWQLLTPLSLLFLLSTTKKRLSFLRAALVYF</sequence>
<accession>F0EKP3</accession>
<dbReference type="AlphaFoldDB" id="F0EKP3"/>
<reference evidence="2 3" key="1">
    <citation type="submission" date="2011-01" db="EMBL/GenBank/DDBJ databases">
        <authorList>
            <person name="Muzny D."/>
            <person name="Qin X."/>
            <person name="Deng J."/>
            <person name="Jiang H."/>
            <person name="Liu Y."/>
            <person name="Qu J."/>
            <person name="Song X.-Z."/>
            <person name="Zhang L."/>
            <person name="Thornton R."/>
            <person name="Coyle M."/>
            <person name="Francisco L."/>
            <person name="Jackson L."/>
            <person name="Javaid M."/>
            <person name="Korchina V."/>
            <person name="Kovar C."/>
            <person name="Mata R."/>
            <person name="Mathew T."/>
            <person name="Ngo R."/>
            <person name="Nguyen L."/>
            <person name="Nguyen N."/>
            <person name="Okwuonu G."/>
            <person name="Ongeri F."/>
            <person name="Pham C."/>
            <person name="Simmons D."/>
            <person name="Wilczek-Boney K."/>
            <person name="Hale W."/>
            <person name="Jakkamsetti A."/>
            <person name="Pham P."/>
            <person name="Ruth R."/>
            <person name="San Lucas F."/>
            <person name="Warren J."/>
            <person name="Zhang J."/>
            <person name="Zhao Z."/>
            <person name="Zhou C."/>
            <person name="Zhu D."/>
            <person name="Lee S."/>
            <person name="Bess C."/>
            <person name="Blankenburg K."/>
            <person name="Forbes L."/>
            <person name="Fu Q."/>
            <person name="Gubbala S."/>
            <person name="Hirani K."/>
            <person name="Jayaseelan J.C."/>
            <person name="Lara F."/>
            <person name="Munidasa M."/>
            <person name="Palculict T."/>
            <person name="Patil S."/>
            <person name="Pu L.-L."/>
            <person name="Saada N."/>
            <person name="Tang L."/>
            <person name="Weissenberger G."/>
            <person name="Zhu Y."/>
            <person name="Hemphill L."/>
            <person name="Shang Y."/>
            <person name="Youmans B."/>
            <person name="Ayvaz T."/>
            <person name="Ross M."/>
            <person name="Santibanez J."/>
            <person name="Aqrawi P."/>
            <person name="Gross S."/>
            <person name="Joshi V."/>
            <person name="Fowler G."/>
            <person name="Nazareth L."/>
            <person name="Reid J."/>
            <person name="Worley K."/>
            <person name="Petrosino J."/>
            <person name="Highlander S."/>
            <person name="Gibbs R."/>
        </authorList>
    </citation>
    <scope>NUCLEOTIDE SEQUENCE [LARGE SCALE GENOMIC DNA]</scope>
    <source>
        <strain evidence="2 3">ATCC 12755</strain>
    </source>
</reference>
<keyword evidence="1" id="KW-0472">Membrane</keyword>
<dbReference type="EMBL" id="AEWT01000016">
    <property type="protein sequence ID" value="EGC69334.1"/>
    <property type="molecule type" value="Genomic_DNA"/>
</dbReference>
<comment type="caution">
    <text evidence="2">The sequence shown here is derived from an EMBL/GenBank/DDBJ whole genome shotgun (WGS) entry which is preliminary data.</text>
</comment>
<feature type="transmembrane region" description="Helical" evidence="1">
    <location>
        <begin position="6"/>
        <end position="27"/>
    </location>
</feature>
<keyword evidence="1" id="KW-0812">Transmembrane</keyword>